<protein>
    <submittedName>
        <fullName evidence="11">Uncharacterized protein</fullName>
    </submittedName>
</protein>
<feature type="binding site" evidence="9">
    <location>
        <position position="124"/>
    </location>
    <ligand>
        <name>chlorophyll a</name>
        <dbReference type="ChEBI" id="CHEBI:58416"/>
        <label>1</label>
    </ligand>
</feature>
<comment type="subcellular location">
    <subcellularLocation>
        <location evidence="2">Plastid</location>
        <location evidence="2">Chloroplast</location>
    </subcellularLocation>
</comment>
<comment type="similarity">
    <text evidence="3">Belongs to the fucoxanthin chlorophyll protein family.</text>
</comment>
<proteinExistence type="inferred from homology"/>
<dbReference type="GO" id="GO:0009507">
    <property type="term" value="C:chloroplast"/>
    <property type="evidence" value="ECO:0007669"/>
    <property type="project" value="UniProtKB-SubCell"/>
</dbReference>
<dbReference type="InterPro" id="IPR022796">
    <property type="entry name" value="Chloroa_b-bind"/>
</dbReference>
<evidence type="ECO:0000256" key="9">
    <source>
        <dbReference type="PIRSR" id="PIRSR601344-1"/>
    </source>
</evidence>
<keyword evidence="5" id="KW-0602">Photosynthesis</keyword>
<keyword evidence="6" id="KW-0934">Plastid</keyword>
<name>A0A7S3DU21_9STRA</name>
<dbReference type="GO" id="GO:0030076">
    <property type="term" value="C:light-harvesting complex"/>
    <property type="evidence" value="ECO:0007669"/>
    <property type="project" value="UniProtKB-KW"/>
</dbReference>
<dbReference type="GO" id="GO:0016020">
    <property type="term" value="C:membrane"/>
    <property type="evidence" value="ECO:0007669"/>
    <property type="project" value="InterPro"/>
</dbReference>
<keyword evidence="10" id="KW-1133">Transmembrane helix</keyword>
<keyword evidence="10" id="KW-0472">Membrane</keyword>
<feature type="binding site" description="axial binding residue" evidence="9">
    <location>
        <position position="126"/>
    </location>
    <ligand>
        <name>chlorophyll b</name>
        <dbReference type="ChEBI" id="CHEBI:61721"/>
        <label>1</label>
    </ligand>
    <ligandPart>
        <name>Mg</name>
        <dbReference type="ChEBI" id="CHEBI:25107"/>
    </ligandPart>
</feature>
<gene>
    <name evidence="11" type="ORF">APAL1065_LOCUS19946</name>
</gene>
<dbReference type="GO" id="GO:0016168">
    <property type="term" value="F:chlorophyll binding"/>
    <property type="evidence" value="ECO:0007669"/>
    <property type="project" value="UniProtKB-KW"/>
</dbReference>
<dbReference type="EMBL" id="HBHT01029679">
    <property type="protein sequence ID" value="CAD9981251.1"/>
    <property type="molecule type" value="Transcribed_RNA"/>
</dbReference>
<keyword evidence="9" id="KW-0148">Chlorophyll</keyword>
<sequence>MQEAEIRHARLAMLAVVGWPLSELIAPEWMLQSGGRAPSVLNGFNPLTFLATVAVFGGLGYFEFKTSLRSNTQTEFGKIHRQDMSQVWNYGVAGDYNWDPLNLYNSIGDDAMSRKGLRDVELSHGRSAMLGISTFAAWEALTGHAITDSFGMFFHPNLALPALVFGYTFFNAVYEVENNERYVLQISKTSEGEAYLETLKLSLPAALRGEGPSSEETMSNLSEAAEKAQELFAKAQKAYASMSDSYLEYSTQNMEKKD</sequence>
<feature type="transmembrane region" description="Helical" evidence="10">
    <location>
        <begin position="43"/>
        <end position="62"/>
    </location>
</feature>
<evidence type="ECO:0000256" key="3">
    <source>
        <dbReference type="ARBA" id="ARBA00005933"/>
    </source>
</evidence>
<dbReference type="InterPro" id="IPR001344">
    <property type="entry name" value="Chloro_AB-bd_pln"/>
</dbReference>
<dbReference type="AlphaFoldDB" id="A0A7S3DU21"/>
<evidence type="ECO:0000256" key="8">
    <source>
        <dbReference type="ARBA" id="ARBA00044011"/>
    </source>
</evidence>
<evidence type="ECO:0000256" key="4">
    <source>
        <dbReference type="ARBA" id="ARBA00022528"/>
    </source>
</evidence>
<comment type="subunit">
    <text evidence="8">The LHC complex of chromophytic algae is composed of fucoxanthin, chlorophyll A and C bound non-covalently by fucoxanthin chlorophyll proteins (FCPs). The ratio of the pigments in LHC; fucoxanthin: chlorophyll C: chlorophyll A; (0.6-1): (0.1-0.3): (1).</text>
</comment>
<keyword evidence="7" id="KW-0437">Light-harvesting polypeptide</keyword>
<feature type="binding site" evidence="9">
    <location>
        <position position="98"/>
    </location>
    <ligand>
        <name>chlorophyll a</name>
        <dbReference type="ChEBI" id="CHEBI:58416"/>
        <label>1</label>
    </ligand>
</feature>
<feature type="binding site" evidence="9">
    <location>
        <position position="121"/>
    </location>
    <ligand>
        <name>chlorophyll a</name>
        <dbReference type="ChEBI" id="CHEBI:58416"/>
        <label>1</label>
    </ligand>
</feature>
<keyword evidence="10" id="KW-0812">Transmembrane</keyword>
<organism evidence="11">
    <name type="scientific">Entomoneis paludosa</name>
    <dbReference type="NCBI Taxonomy" id="265537"/>
    <lineage>
        <taxon>Eukaryota</taxon>
        <taxon>Sar</taxon>
        <taxon>Stramenopiles</taxon>
        <taxon>Ochrophyta</taxon>
        <taxon>Bacillariophyta</taxon>
        <taxon>Bacillariophyceae</taxon>
        <taxon>Bacillariophycidae</taxon>
        <taxon>Entomoneidaceae</taxon>
        <taxon>Entomoneis</taxon>
    </lineage>
</organism>
<comment type="function">
    <text evidence="1">The light-harvesting complex (LHC) functions as a light receptor, it captures and delivers excitation energy to photosystems with which it is closely associated. Energy is transferred from the carotenoid and chlorophyll C (or B) to chlorophyll A and the photosynthetic reaction centers where it is used to synthesize ATP and reducing power.</text>
</comment>
<keyword evidence="9" id="KW-0157">Chromophore</keyword>
<dbReference type="SUPFAM" id="SSF103511">
    <property type="entry name" value="Chlorophyll a-b binding protein"/>
    <property type="match status" value="2"/>
</dbReference>
<evidence type="ECO:0000256" key="10">
    <source>
        <dbReference type="SAM" id="Phobius"/>
    </source>
</evidence>
<dbReference type="Gene3D" id="1.10.3460.10">
    <property type="entry name" value="Chlorophyll a/b binding protein domain"/>
    <property type="match status" value="1"/>
</dbReference>
<dbReference type="Pfam" id="PF00504">
    <property type="entry name" value="Chloroa_b-bind"/>
    <property type="match status" value="1"/>
</dbReference>
<evidence type="ECO:0000256" key="6">
    <source>
        <dbReference type="ARBA" id="ARBA00022640"/>
    </source>
</evidence>
<evidence type="ECO:0000256" key="7">
    <source>
        <dbReference type="ARBA" id="ARBA00023243"/>
    </source>
</evidence>
<accession>A0A7S3DU21</accession>
<evidence type="ECO:0000256" key="5">
    <source>
        <dbReference type="ARBA" id="ARBA00022531"/>
    </source>
</evidence>
<keyword evidence="4" id="KW-0150">Chloroplast</keyword>
<dbReference type="PANTHER" id="PTHR21649">
    <property type="entry name" value="CHLOROPHYLL A/B BINDING PROTEIN"/>
    <property type="match status" value="1"/>
</dbReference>
<evidence type="ECO:0000313" key="11">
    <source>
        <dbReference type="EMBL" id="CAD9981251.1"/>
    </source>
</evidence>
<evidence type="ECO:0000256" key="2">
    <source>
        <dbReference type="ARBA" id="ARBA00004229"/>
    </source>
</evidence>
<dbReference type="GO" id="GO:0009765">
    <property type="term" value="P:photosynthesis, light harvesting"/>
    <property type="evidence" value="ECO:0007669"/>
    <property type="project" value="InterPro"/>
</dbReference>
<evidence type="ECO:0000256" key="1">
    <source>
        <dbReference type="ARBA" id="ARBA00004022"/>
    </source>
</evidence>
<reference evidence="11" key="1">
    <citation type="submission" date="2021-01" db="EMBL/GenBank/DDBJ databases">
        <authorList>
            <person name="Corre E."/>
            <person name="Pelletier E."/>
            <person name="Niang G."/>
            <person name="Scheremetjew M."/>
            <person name="Finn R."/>
            <person name="Kale V."/>
            <person name="Holt S."/>
            <person name="Cochrane G."/>
            <person name="Meng A."/>
            <person name="Brown T."/>
            <person name="Cohen L."/>
        </authorList>
    </citation>
    <scope>NUCLEOTIDE SEQUENCE</scope>
    <source>
        <strain evidence="11">CCMP125</strain>
    </source>
</reference>